<dbReference type="EMBL" id="QNRX01000017">
    <property type="protein sequence ID" value="RBP59953.1"/>
    <property type="molecule type" value="Genomic_DNA"/>
</dbReference>
<feature type="transmembrane region" description="Helical" evidence="11">
    <location>
        <begin position="91"/>
        <end position="116"/>
    </location>
</feature>
<dbReference type="GO" id="GO:0046872">
    <property type="term" value="F:metal ion binding"/>
    <property type="evidence" value="ECO:0007669"/>
    <property type="project" value="UniProtKB-KW"/>
</dbReference>
<dbReference type="GO" id="GO:0004222">
    <property type="term" value="F:metalloendopeptidase activity"/>
    <property type="evidence" value="ECO:0007669"/>
    <property type="project" value="InterPro"/>
</dbReference>
<feature type="transmembrane region" description="Helical" evidence="11">
    <location>
        <begin position="311"/>
        <end position="328"/>
    </location>
</feature>
<dbReference type="PANTHER" id="PTHR42837">
    <property type="entry name" value="REGULATOR OF SIGMA-E PROTEASE RSEP"/>
    <property type="match status" value="1"/>
</dbReference>
<dbReference type="InterPro" id="IPR036034">
    <property type="entry name" value="PDZ_sf"/>
</dbReference>
<dbReference type="RefSeq" id="WP_113921408.1">
    <property type="nucleotide sequence ID" value="NZ_QNRX01000017.1"/>
</dbReference>
<dbReference type="AlphaFoldDB" id="A0A366I1G2"/>
<gene>
    <name evidence="14" type="ORF">DES36_11748</name>
</gene>
<name>A0A366I1G2_9FIRM</name>
<dbReference type="EC" id="3.4.24.-" evidence="11"/>
<evidence type="ECO:0000313" key="15">
    <source>
        <dbReference type="Proteomes" id="UP000253490"/>
    </source>
</evidence>
<dbReference type="GO" id="GO:0006508">
    <property type="term" value="P:proteolysis"/>
    <property type="evidence" value="ECO:0007669"/>
    <property type="project" value="UniProtKB-KW"/>
</dbReference>
<dbReference type="Proteomes" id="UP000253490">
    <property type="component" value="Unassembled WGS sequence"/>
</dbReference>
<feature type="domain" description="Peptidase M50" evidence="12">
    <location>
        <begin position="9"/>
        <end position="321"/>
    </location>
</feature>
<dbReference type="InterPro" id="IPR041489">
    <property type="entry name" value="PDZ_6"/>
</dbReference>
<evidence type="ECO:0000256" key="5">
    <source>
        <dbReference type="ARBA" id="ARBA00022692"/>
    </source>
</evidence>
<evidence type="ECO:0000256" key="8">
    <source>
        <dbReference type="ARBA" id="ARBA00022989"/>
    </source>
</evidence>
<keyword evidence="4 14" id="KW-0645">Protease</keyword>
<keyword evidence="6 11" id="KW-0378">Hydrolase</keyword>
<evidence type="ECO:0000256" key="9">
    <source>
        <dbReference type="ARBA" id="ARBA00023049"/>
    </source>
</evidence>
<dbReference type="SUPFAM" id="SSF50156">
    <property type="entry name" value="PDZ domain-like"/>
    <property type="match status" value="1"/>
</dbReference>
<dbReference type="PANTHER" id="PTHR42837:SF2">
    <property type="entry name" value="MEMBRANE METALLOPROTEASE ARASP2, CHLOROPLASTIC-RELATED"/>
    <property type="match status" value="1"/>
</dbReference>
<dbReference type="Pfam" id="PF17820">
    <property type="entry name" value="PDZ_6"/>
    <property type="match status" value="1"/>
</dbReference>
<reference evidence="14 15" key="1">
    <citation type="submission" date="2018-06" db="EMBL/GenBank/DDBJ databases">
        <title>Genomic Encyclopedia of Type Strains, Phase IV (KMG-IV): sequencing the most valuable type-strain genomes for metagenomic binning, comparative biology and taxonomic classification.</title>
        <authorList>
            <person name="Goeker M."/>
        </authorList>
    </citation>
    <scope>NUCLEOTIDE SEQUENCE [LARGE SCALE GENOMIC DNA]</scope>
    <source>
        <strain evidence="14 15">DSM 22112</strain>
    </source>
</reference>
<proteinExistence type="inferred from homology"/>
<evidence type="ECO:0000256" key="2">
    <source>
        <dbReference type="ARBA" id="ARBA00004141"/>
    </source>
</evidence>
<keyword evidence="8 11" id="KW-1133">Transmembrane helix</keyword>
<dbReference type="GO" id="GO:0016020">
    <property type="term" value="C:membrane"/>
    <property type="evidence" value="ECO:0007669"/>
    <property type="project" value="UniProtKB-SubCell"/>
</dbReference>
<evidence type="ECO:0000313" key="14">
    <source>
        <dbReference type="EMBL" id="RBP59953.1"/>
    </source>
</evidence>
<keyword evidence="11" id="KW-0479">Metal-binding</keyword>
<evidence type="ECO:0000259" key="13">
    <source>
        <dbReference type="Pfam" id="PF17820"/>
    </source>
</evidence>
<organism evidence="14 15">
    <name type="scientific">Alkalibaculum bacchi</name>
    <dbReference type="NCBI Taxonomy" id="645887"/>
    <lineage>
        <taxon>Bacteria</taxon>
        <taxon>Bacillati</taxon>
        <taxon>Bacillota</taxon>
        <taxon>Clostridia</taxon>
        <taxon>Eubacteriales</taxon>
        <taxon>Eubacteriaceae</taxon>
        <taxon>Alkalibaculum</taxon>
    </lineage>
</organism>
<evidence type="ECO:0000256" key="1">
    <source>
        <dbReference type="ARBA" id="ARBA00001947"/>
    </source>
</evidence>
<dbReference type="InterPro" id="IPR008915">
    <property type="entry name" value="Peptidase_M50"/>
</dbReference>
<evidence type="ECO:0000256" key="3">
    <source>
        <dbReference type="ARBA" id="ARBA00007931"/>
    </source>
</evidence>
<dbReference type="CDD" id="cd06163">
    <property type="entry name" value="S2P-M50_PDZ_RseP-like"/>
    <property type="match status" value="1"/>
</dbReference>
<dbReference type="Gene3D" id="2.30.42.10">
    <property type="match status" value="1"/>
</dbReference>
<comment type="caution">
    <text evidence="14">The sequence shown here is derived from an EMBL/GenBank/DDBJ whole genome shotgun (WGS) entry which is preliminary data.</text>
</comment>
<accession>A0A366I1G2</accession>
<keyword evidence="15" id="KW-1185">Reference proteome</keyword>
<evidence type="ECO:0000259" key="12">
    <source>
        <dbReference type="Pfam" id="PF02163"/>
    </source>
</evidence>
<evidence type="ECO:0000256" key="11">
    <source>
        <dbReference type="RuleBase" id="RU362031"/>
    </source>
</evidence>
<keyword evidence="7 11" id="KW-0862">Zinc</keyword>
<feature type="transmembrane region" description="Helical" evidence="11">
    <location>
        <begin position="6"/>
        <end position="27"/>
    </location>
</feature>
<keyword evidence="10 11" id="KW-0472">Membrane</keyword>
<comment type="cofactor">
    <cofactor evidence="1 11">
        <name>Zn(2+)</name>
        <dbReference type="ChEBI" id="CHEBI:29105"/>
    </cofactor>
</comment>
<sequence length="335" mass="36777">MTFQTILMAILIFGFLIVIHEFGHFIFAKLSGVVVEEFAIGMGPKLFGYQGKETKYSLRLIPMGGYCQMLGEDAEDYQRGSFNSKSKLARILILSAGSLMNLLGCIVLLMIIFFIVGVPSTTLDLVERDYPAYEAGLRQGDTIVAIEGKDVDSWEDVTSQISSAEEKIYSVDVLRDGQLLNFSIASKFDEELNQHRIGITSLREKSIFSSFTNGFKQTFLYGKLILESIGQLFTGEVSTDSLTGPIGIVSVVGQSMEYGIVAVLNLAAVISINLAIFNILPIPALDGSRILFVIIEAIKGSPVSPEKEGKIHFVGFALLMVVAIFVAYNDILRLR</sequence>
<dbReference type="Pfam" id="PF02163">
    <property type="entry name" value="Peptidase_M50"/>
    <property type="match status" value="1"/>
</dbReference>
<dbReference type="OrthoDB" id="9782003at2"/>
<comment type="similarity">
    <text evidence="3 11">Belongs to the peptidase M50B family.</text>
</comment>
<evidence type="ECO:0000256" key="6">
    <source>
        <dbReference type="ARBA" id="ARBA00022801"/>
    </source>
</evidence>
<protein>
    <recommendedName>
        <fullName evidence="11">Zinc metalloprotease</fullName>
        <ecNumber evidence="11">3.4.24.-</ecNumber>
    </recommendedName>
</protein>
<feature type="domain" description="PDZ" evidence="13">
    <location>
        <begin position="126"/>
        <end position="173"/>
    </location>
</feature>
<evidence type="ECO:0000256" key="4">
    <source>
        <dbReference type="ARBA" id="ARBA00022670"/>
    </source>
</evidence>
<keyword evidence="9 11" id="KW-0482">Metalloprotease</keyword>
<evidence type="ECO:0000256" key="7">
    <source>
        <dbReference type="ARBA" id="ARBA00022833"/>
    </source>
</evidence>
<comment type="subcellular location">
    <subcellularLocation>
        <location evidence="2">Membrane</location>
        <topology evidence="2">Multi-pass membrane protein</topology>
    </subcellularLocation>
</comment>
<feature type="transmembrane region" description="Helical" evidence="11">
    <location>
        <begin position="258"/>
        <end position="280"/>
    </location>
</feature>
<evidence type="ECO:0000256" key="10">
    <source>
        <dbReference type="ARBA" id="ARBA00023136"/>
    </source>
</evidence>
<keyword evidence="5 11" id="KW-0812">Transmembrane</keyword>
<dbReference type="InterPro" id="IPR004387">
    <property type="entry name" value="Pept_M50_Zn"/>
</dbReference>
<dbReference type="NCBIfam" id="TIGR00054">
    <property type="entry name" value="RIP metalloprotease RseP"/>
    <property type="match status" value="1"/>
</dbReference>